<keyword evidence="1" id="KW-0812">Transmembrane</keyword>
<dbReference type="AlphaFoldDB" id="A0A0R2HWL7"/>
<dbReference type="Pfam" id="PF24661">
    <property type="entry name" value="DUF7649"/>
    <property type="match status" value="1"/>
</dbReference>
<gene>
    <name evidence="3" type="ORF">IV74_GL002335</name>
</gene>
<feature type="domain" description="DUF7649" evidence="2">
    <location>
        <begin position="3"/>
        <end position="86"/>
    </location>
</feature>
<keyword evidence="4" id="KW-1185">Reference proteome</keyword>
<keyword evidence="1" id="KW-1133">Transmembrane helix</keyword>
<dbReference type="PATRIC" id="fig|1449336.4.peg.2373"/>
<protein>
    <recommendedName>
        <fullName evidence="2">DUF7649 domain-containing protein</fullName>
    </recommendedName>
</protein>
<keyword evidence="1" id="KW-0472">Membrane</keyword>
<dbReference type="RefSeq" id="WP_034568827.1">
    <property type="nucleotide sequence ID" value="NZ_JQBS01000035.1"/>
</dbReference>
<evidence type="ECO:0000313" key="4">
    <source>
        <dbReference type="Proteomes" id="UP000051658"/>
    </source>
</evidence>
<evidence type="ECO:0000259" key="2">
    <source>
        <dbReference type="Pfam" id="PF24661"/>
    </source>
</evidence>
<proteinExistence type="predicted"/>
<reference evidence="3 4" key="1">
    <citation type="journal article" date="2015" name="Genome Announc.">
        <title>Expanding the biotechnology potential of lactobacilli through comparative genomics of 213 strains and associated genera.</title>
        <authorList>
            <person name="Sun Z."/>
            <person name="Harris H.M."/>
            <person name="McCann A."/>
            <person name="Guo C."/>
            <person name="Argimon S."/>
            <person name="Zhang W."/>
            <person name="Yang X."/>
            <person name="Jeffery I.B."/>
            <person name="Cooney J.C."/>
            <person name="Kagawa T.F."/>
            <person name="Liu W."/>
            <person name="Song Y."/>
            <person name="Salvetti E."/>
            <person name="Wrobel A."/>
            <person name="Rasinkangas P."/>
            <person name="Parkhill J."/>
            <person name="Rea M.C."/>
            <person name="O'Sullivan O."/>
            <person name="Ritari J."/>
            <person name="Douillard F.P."/>
            <person name="Paul Ross R."/>
            <person name="Yang R."/>
            <person name="Briner A.E."/>
            <person name="Felis G.E."/>
            <person name="de Vos W.M."/>
            <person name="Barrangou R."/>
            <person name="Klaenhammer T.R."/>
            <person name="Caufield P.W."/>
            <person name="Cui Y."/>
            <person name="Zhang H."/>
            <person name="O'Toole P.W."/>
        </authorList>
    </citation>
    <scope>NUCLEOTIDE SEQUENCE [LARGE SCALE GENOMIC DNA]</scope>
    <source>
        <strain evidence="3 4">DSM 20623</strain>
    </source>
</reference>
<sequence length="100" mass="11080">MSHNFKLFLLIEGVLALSMLSSIVTRPLLLLVIIGSFIVMTLAKRTQNSQLGKIAWYTGVGTLVYGAFISGAFALMLIVALIWLLVFGLDELRQQANRRI</sequence>
<feature type="transmembrane region" description="Helical" evidence="1">
    <location>
        <begin position="7"/>
        <end position="40"/>
    </location>
</feature>
<comment type="caution">
    <text evidence="3">The sequence shown here is derived from an EMBL/GenBank/DDBJ whole genome shotgun (WGS) entry which is preliminary data.</text>
</comment>
<organism evidence="3 4">
    <name type="scientific">Carnobacterium divergens DSM 20623</name>
    <dbReference type="NCBI Taxonomy" id="1449336"/>
    <lineage>
        <taxon>Bacteria</taxon>
        <taxon>Bacillati</taxon>
        <taxon>Bacillota</taxon>
        <taxon>Bacilli</taxon>
        <taxon>Lactobacillales</taxon>
        <taxon>Carnobacteriaceae</taxon>
        <taxon>Carnobacterium</taxon>
    </lineage>
</organism>
<evidence type="ECO:0000256" key="1">
    <source>
        <dbReference type="SAM" id="Phobius"/>
    </source>
</evidence>
<dbReference type="GeneID" id="89589325"/>
<dbReference type="InterPro" id="IPR056066">
    <property type="entry name" value="DUF7649"/>
</dbReference>
<evidence type="ECO:0000313" key="3">
    <source>
        <dbReference type="EMBL" id="KRN54748.1"/>
    </source>
</evidence>
<feature type="transmembrane region" description="Helical" evidence="1">
    <location>
        <begin position="60"/>
        <end position="89"/>
    </location>
</feature>
<accession>A0A0R2HWL7</accession>
<name>A0A0R2HWL7_CARDV</name>
<dbReference type="Proteomes" id="UP000051658">
    <property type="component" value="Unassembled WGS sequence"/>
</dbReference>
<dbReference type="EMBL" id="JQBS01000035">
    <property type="protein sequence ID" value="KRN54748.1"/>
    <property type="molecule type" value="Genomic_DNA"/>
</dbReference>